<dbReference type="InterPro" id="IPR054331">
    <property type="entry name" value="LiaF_TM"/>
</dbReference>
<feature type="transmembrane region" description="Helical" evidence="1">
    <location>
        <begin position="6"/>
        <end position="24"/>
    </location>
</feature>
<gene>
    <name evidence="3" type="ordered locus">Lbys_2960</name>
</gene>
<dbReference type="OrthoDB" id="129627at2"/>
<dbReference type="STRING" id="649349.Lbys_2960"/>
<dbReference type="PANTHER" id="PTHR40763">
    <property type="entry name" value="MEMBRANE PROTEIN-RELATED"/>
    <property type="match status" value="1"/>
</dbReference>
<feature type="transmembrane region" description="Helical" evidence="1">
    <location>
        <begin position="89"/>
        <end position="106"/>
    </location>
</feature>
<feature type="transmembrane region" description="Helical" evidence="1">
    <location>
        <begin position="36"/>
        <end position="53"/>
    </location>
</feature>
<organism evidence="3 4">
    <name type="scientific">Leadbetterella byssophila (strain DSM 17132 / JCM 16389 / KACC 11308 / NBRC 106382 / 4M15)</name>
    <dbReference type="NCBI Taxonomy" id="649349"/>
    <lineage>
        <taxon>Bacteria</taxon>
        <taxon>Pseudomonadati</taxon>
        <taxon>Bacteroidota</taxon>
        <taxon>Cytophagia</taxon>
        <taxon>Cytophagales</taxon>
        <taxon>Leadbetterellaceae</taxon>
        <taxon>Leadbetterella</taxon>
    </lineage>
</organism>
<keyword evidence="4" id="KW-1185">Reference proteome</keyword>
<evidence type="ECO:0000313" key="4">
    <source>
        <dbReference type="Proteomes" id="UP000007435"/>
    </source>
</evidence>
<evidence type="ECO:0000259" key="2">
    <source>
        <dbReference type="Pfam" id="PF22570"/>
    </source>
</evidence>
<protein>
    <recommendedName>
        <fullName evidence="2">LiaF transmembrane domain-containing protein</fullName>
    </recommendedName>
</protein>
<name>E4RT84_LEAB4</name>
<accession>E4RT84</accession>
<evidence type="ECO:0000256" key="1">
    <source>
        <dbReference type="SAM" id="Phobius"/>
    </source>
</evidence>
<keyword evidence="1" id="KW-0812">Transmembrane</keyword>
<dbReference type="EMBL" id="CP002305">
    <property type="protein sequence ID" value="ADQ18622.1"/>
    <property type="molecule type" value="Genomic_DNA"/>
</dbReference>
<dbReference type="AlphaFoldDB" id="E4RT84"/>
<feature type="transmembrane region" description="Helical" evidence="1">
    <location>
        <begin position="59"/>
        <end position="77"/>
    </location>
</feature>
<dbReference type="RefSeq" id="WP_013409654.1">
    <property type="nucleotide sequence ID" value="NC_014655.1"/>
</dbReference>
<dbReference type="Proteomes" id="UP000007435">
    <property type="component" value="Chromosome"/>
</dbReference>
<reference evidence="3 4" key="2">
    <citation type="journal article" date="2011" name="Stand. Genomic Sci.">
        <title>Complete genome sequence of Leadbetterella byssophila type strain (4M15).</title>
        <authorList>
            <person name="Abt B."/>
            <person name="Teshima H."/>
            <person name="Lucas S."/>
            <person name="Lapidus A."/>
            <person name="Del Rio T.G."/>
            <person name="Nolan M."/>
            <person name="Tice H."/>
            <person name="Cheng J.F."/>
            <person name="Pitluck S."/>
            <person name="Liolios K."/>
            <person name="Pagani I."/>
            <person name="Ivanova N."/>
            <person name="Mavromatis K."/>
            <person name="Pati A."/>
            <person name="Tapia R."/>
            <person name="Han C."/>
            <person name="Goodwin L."/>
            <person name="Chen A."/>
            <person name="Palaniappan K."/>
            <person name="Land M."/>
            <person name="Hauser L."/>
            <person name="Chang Y.J."/>
            <person name="Jeffries C.D."/>
            <person name="Rohde M."/>
            <person name="Goker M."/>
            <person name="Tindall B.J."/>
            <person name="Detter J.C."/>
            <person name="Woyke T."/>
            <person name="Bristow J."/>
            <person name="Eisen J.A."/>
            <person name="Markowitz V."/>
            <person name="Hugenholtz P."/>
            <person name="Klenk H.P."/>
            <person name="Kyrpides N.C."/>
        </authorList>
    </citation>
    <scope>NUCLEOTIDE SEQUENCE [LARGE SCALE GENOMIC DNA]</scope>
    <source>
        <strain evidence="4">DSM 17132 / JCM 16389 / KACC 11308 / NBRC 106382 / 4M15</strain>
    </source>
</reference>
<keyword evidence="1" id="KW-1133">Transmembrane helix</keyword>
<keyword evidence="1" id="KW-0472">Membrane</keyword>
<sequence length="234" mass="25841">MKSQSNATYFWALIFIAGGGIFLMRNFGLLDFNIPVKIISWRLIPLIIGINALLKKDYFSGIIGVAVSIIFYIPDFLSPEEKQQYYKLWPLLLVGIGAAILSQKFFPNSCKNYGPTYDDYDQNTISESNFLAGSSKKMFTKGFKGGNINCVMGGSEIDLTEAELADNAVLKVFILMGGVGLKVPKEWNVKFDLLPILGGAEDKITKYPENTVKTDKTLVISGNVVMGGVEIKRV</sequence>
<dbReference type="Pfam" id="PF22570">
    <property type="entry name" value="LiaF-TM"/>
    <property type="match status" value="1"/>
</dbReference>
<evidence type="ECO:0000313" key="3">
    <source>
        <dbReference type="EMBL" id="ADQ18622.1"/>
    </source>
</evidence>
<dbReference type="KEGG" id="lby:Lbys_2960"/>
<reference key="1">
    <citation type="submission" date="2010-11" db="EMBL/GenBank/DDBJ databases">
        <title>The complete genome of Leadbetterella byssophila DSM 17132.</title>
        <authorList>
            <consortium name="US DOE Joint Genome Institute (JGI-PGF)"/>
            <person name="Lucas S."/>
            <person name="Copeland A."/>
            <person name="Lapidus A."/>
            <person name="Glavina del Rio T."/>
            <person name="Dalin E."/>
            <person name="Tice H."/>
            <person name="Bruce D."/>
            <person name="Goodwin L."/>
            <person name="Pitluck S."/>
            <person name="Kyrpides N."/>
            <person name="Mavromatis K."/>
            <person name="Ivanova N."/>
            <person name="Teshima H."/>
            <person name="Brettin T."/>
            <person name="Detter J.C."/>
            <person name="Han C."/>
            <person name="Tapia R."/>
            <person name="Land M."/>
            <person name="Hauser L."/>
            <person name="Markowitz V."/>
            <person name="Cheng J.-F."/>
            <person name="Hugenholtz P."/>
            <person name="Woyke T."/>
            <person name="Wu D."/>
            <person name="Tindall B."/>
            <person name="Pomrenke H.G."/>
            <person name="Brambilla E."/>
            <person name="Klenk H.-P."/>
            <person name="Eisen J.A."/>
        </authorList>
    </citation>
    <scope>NUCLEOTIDE SEQUENCE [LARGE SCALE GENOMIC DNA]</scope>
    <source>
        <strain>DSM 17132</strain>
    </source>
</reference>
<dbReference type="HOGENOM" id="CLU_075538_0_1_10"/>
<dbReference type="PANTHER" id="PTHR40763:SF5">
    <property type="entry name" value="MEMBRANE PROTEIN"/>
    <property type="match status" value="1"/>
</dbReference>
<feature type="domain" description="LiaF transmembrane" evidence="2">
    <location>
        <begin position="10"/>
        <end position="104"/>
    </location>
</feature>
<proteinExistence type="predicted"/>
<dbReference type="eggNOG" id="COG4758">
    <property type="taxonomic scope" value="Bacteria"/>
</dbReference>